<accession>A0A3D8QYL7</accession>
<reference evidence="3 4" key="1">
    <citation type="journal article" date="2018" name="IMA Fungus">
        <title>IMA Genome-F 9: Draft genome sequence of Annulohypoxylon stygium, Aspergillus mulundensis, Berkeleyomyces basicola (syn. Thielaviopsis basicola), Ceratocystis smalleyi, two Cercospora beticola strains, Coleophoma cylindrospora, Fusarium fracticaudum, Phialophora cf. hyalina, and Morchella septimelata.</title>
        <authorList>
            <person name="Wingfield B.D."/>
            <person name="Bills G.F."/>
            <person name="Dong Y."/>
            <person name="Huang W."/>
            <person name="Nel W.J."/>
            <person name="Swalarsk-Parry B.S."/>
            <person name="Vaghefi N."/>
            <person name="Wilken P.M."/>
            <person name="An Z."/>
            <person name="de Beer Z.W."/>
            <person name="De Vos L."/>
            <person name="Chen L."/>
            <person name="Duong T.A."/>
            <person name="Gao Y."/>
            <person name="Hammerbacher A."/>
            <person name="Kikkert J.R."/>
            <person name="Li Y."/>
            <person name="Li H."/>
            <person name="Li K."/>
            <person name="Li Q."/>
            <person name="Liu X."/>
            <person name="Ma X."/>
            <person name="Naidoo K."/>
            <person name="Pethybridge S.J."/>
            <person name="Sun J."/>
            <person name="Steenkamp E.T."/>
            <person name="van der Nest M.A."/>
            <person name="van Wyk S."/>
            <person name="Wingfield M.J."/>
            <person name="Xiong C."/>
            <person name="Yue Q."/>
            <person name="Zhang X."/>
        </authorList>
    </citation>
    <scope>NUCLEOTIDE SEQUENCE [LARGE SCALE GENOMIC DNA]</scope>
    <source>
        <strain evidence="3 4">BP5796</strain>
    </source>
</reference>
<feature type="signal peptide" evidence="2">
    <location>
        <begin position="1"/>
        <end position="17"/>
    </location>
</feature>
<dbReference type="AlphaFoldDB" id="A0A3D8QYL7"/>
<sequence length="202" mass="23548">MKLALLGIAILISSALAFSIERLKELNKAVPKPRYKHDCAHRMPLEYHCHRKPIPTEWTKEARPKLGYSPRTGGPLVTPTPNPPVSKGGHRKRRLHERALATREPAYPGSDERGVTSYFRRRDQHDNADARDWKKFWRWLINGNEYTPLEDPLKRPVRDTVYWLPPGLDYDYHPYSDDPDTPVDLKNGKMWGNPQPEYWMAK</sequence>
<feature type="chain" id="PRO_5017762091" evidence="2">
    <location>
        <begin position="18"/>
        <end position="202"/>
    </location>
</feature>
<name>A0A3D8QYL7_9HELO</name>
<dbReference type="Proteomes" id="UP000256328">
    <property type="component" value="Unassembled WGS sequence"/>
</dbReference>
<keyword evidence="2" id="KW-0732">Signal</keyword>
<evidence type="ECO:0000313" key="3">
    <source>
        <dbReference type="EMBL" id="RDW66771.1"/>
    </source>
</evidence>
<comment type="caution">
    <text evidence="3">The sequence shown here is derived from an EMBL/GenBank/DDBJ whole genome shotgun (WGS) entry which is preliminary data.</text>
</comment>
<organism evidence="3 4">
    <name type="scientific">Coleophoma crateriformis</name>
    <dbReference type="NCBI Taxonomy" id="565419"/>
    <lineage>
        <taxon>Eukaryota</taxon>
        <taxon>Fungi</taxon>
        <taxon>Dikarya</taxon>
        <taxon>Ascomycota</taxon>
        <taxon>Pezizomycotina</taxon>
        <taxon>Leotiomycetes</taxon>
        <taxon>Helotiales</taxon>
        <taxon>Dermateaceae</taxon>
        <taxon>Coleophoma</taxon>
    </lineage>
</organism>
<dbReference type="OrthoDB" id="10379460at2759"/>
<evidence type="ECO:0000256" key="2">
    <source>
        <dbReference type="SAM" id="SignalP"/>
    </source>
</evidence>
<dbReference type="EMBL" id="PDLN01000014">
    <property type="protein sequence ID" value="RDW66771.1"/>
    <property type="molecule type" value="Genomic_DNA"/>
</dbReference>
<evidence type="ECO:0000313" key="4">
    <source>
        <dbReference type="Proteomes" id="UP000256328"/>
    </source>
</evidence>
<gene>
    <name evidence="3" type="ORF">BP5796_09520</name>
</gene>
<feature type="region of interest" description="Disordered" evidence="1">
    <location>
        <begin position="67"/>
        <end position="112"/>
    </location>
</feature>
<protein>
    <submittedName>
        <fullName evidence="3">Uncharacterized protein</fullName>
    </submittedName>
</protein>
<keyword evidence="4" id="KW-1185">Reference proteome</keyword>
<evidence type="ECO:0000256" key="1">
    <source>
        <dbReference type="SAM" id="MobiDB-lite"/>
    </source>
</evidence>
<proteinExistence type="predicted"/>